<protein>
    <submittedName>
        <fullName evidence="2">Uncharacterized protein</fullName>
    </submittedName>
</protein>
<gene>
    <name evidence="2" type="ORF">TSPGSL018_13743</name>
</gene>
<feature type="non-terminal residue" evidence="2">
    <location>
        <position position="1"/>
    </location>
</feature>
<feature type="non-terminal residue" evidence="2">
    <location>
        <position position="77"/>
    </location>
</feature>
<sequence length="77" mass="8123">PPPSPVAAISEAVTPPCPPMGNMRTGIPSPFCCRGPSLSLGPLSADARTVLCSHTVCPPTPGSPQALWTMRWTRTRR</sequence>
<evidence type="ECO:0000256" key="1">
    <source>
        <dbReference type="SAM" id="MobiDB-lite"/>
    </source>
</evidence>
<feature type="region of interest" description="Disordered" evidence="1">
    <location>
        <begin position="1"/>
        <end position="20"/>
    </location>
</feature>
<dbReference type="EMBL" id="GBEZ01020247">
    <property type="protein sequence ID" value="JAC66403.1"/>
    <property type="molecule type" value="Transcribed_RNA"/>
</dbReference>
<name>A0A061R338_9CHLO</name>
<proteinExistence type="predicted"/>
<dbReference type="AlphaFoldDB" id="A0A061R338"/>
<reference evidence="2" key="1">
    <citation type="submission" date="2014-05" db="EMBL/GenBank/DDBJ databases">
        <title>The transcriptome of the halophilic microalga Tetraselmis sp. GSL018 isolated from the Great Salt Lake, Utah.</title>
        <authorList>
            <person name="Jinkerson R.E."/>
            <person name="D'Adamo S."/>
            <person name="Posewitz M.C."/>
        </authorList>
    </citation>
    <scope>NUCLEOTIDE SEQUENCE</scope>
    <source>
        <strain evidence="2">GSL018</strain>
    </source>
</reference>
<evidence type="ECO:0000313" key="2">
    <source>
        <dbReference type="EMBL" id="JAC66403.1"/>
    </source>
</evidence>
<organism evidence="2">
    <name type="scientific">Tetraselmis sp. GSL018</name>
    <dbReference type="NCBI Taxonomy" id="582737"/>
    <lineage>
        <taxon>Eukaryota</taxon>
        <taxon>Viridiplantae</taxon>
        <taxon>Chlorophyta</taxon>
        <taxon>core chlorophytes</taxon>
        <taxon>Chlorodendrophyceae</taxon>
        <taxon>Chlorodendrales</taxon>
        <taxon>Chlorodendraceae</taxon>
        <taxon>Tetraselmis</taxon>
    </lineage>
</organism>
<accession>A0A061R338</accession>